<feature type="compositionally biased region" description="Polar residues" evidence="4">
    <location>
        <begin position="1313"/>
        <end position="1333"/>
    </location>
</feature>
<feature type="compositionally biased region" description="Polar residues" evidence="4">
    <location>
        <begin position="1292"/>
        <end position="1304"/>
    </location>
</feature>
<reference evidence="5" key="2">
    <citation type="journal article" date="2020" name="Nat. Commun.">
        <title>Large-scale genome sequencing of mycorrhizal fungi provides insights into the early evolution of symbiotic traits.</title>
        <authorList>
            <person name="Miyauchi S."/>
            <person name="Kiss E."/>
            <person name="Kuo A."/>
            <person name="Drula E."/>
            <person name="Kohler A."/>
            <person name="Sanchez-Garcia M."/>
            <person name="Morin E."/>
            <person name="Andreopoulos B."/>
            <person name="Barry K.W."/>
            <person name="Bonito G."/>
            <person name="Buee M."/>
            <person name="Carver A."/>
            <person name="Chen C."/>
            <person name="Cichocki N."/>
            <person name="Clum A."/>
            <person name="Culley D."/>
            <person name="Crous P.W."/>
            <person name="Fauchery L."/>
            <person name="Girlanda M."/>
            <person name="Hayes R.D."/>
            <person name="Keri Z."/>
            <person name="LaButti K."/>
            <person name="Lipzen A."/>
            <person name="Lombard V."/>
            <person name="Magnuson J."/>
            <person name="Maillard F."/>
            <person name="Murat C."/>
            <person name="Nolan M."/>
            <person name="Ohm R.A."/>
            <person name="Pangilinan J."/>
            <person name="Pereira M.F."/>
            <person name="Perotto S."/>
            <person name="Peter M."/>
            <person name="Pfister S."/>
            <person name="Riley R."/>
            <person name="Sitrit Y."/>
            <person name="Stielow J.B."/>
            <person name="Szollosi G."/>
            <person name="Zifcakova L."/>
            <person name="Stursova M."/>
            <person name="Spatafora J.W."/>
            <person name="Tedersoo L."/>
            <person name="Vaario L.M."/>
            <person name="Yamada A."/>
            <person name="Yan M."/>
            <person name="Wang P."/>
            <person name="Xu J."/>
            <person name="Bruns T."/>
            <person name="Baldrian P."/>
            <person name="Vilgalys R."/>
            <person name="Dunand C."/>
            <person name="Henrissat B."/>
            <person name="Grigoriev I.V."/>
            <person name="Hibbett D."/>
            <person name="Nagy L.G."/>
            <person name="Martin F.M."/>
        </authorList>
    </citation>
    <scope>NUCLEOTIDE SEQUENCE</scope>
    <source>
        <strain evidence="5">Prilba</strain>
    </source>
</reference>
<dbReference type="Gene3D" id="2.120.10.80">
    <property type="entry name" value="Kelch-type beta propeller"/>
    <property type="match status" value="2"/>
</dbReference>
<dbReference type="PANTHER" id="PTHR46093:SF18">
    <property type="entry name" value="FIBRONECTIN TYPE-III DOMAIN-CONTAINING PROTEIN"/>
    <property type="match status" value="1"/>
</dbReference>
<dbReference type="EMBL" id="WHVB01000006">
    <property type="protein sequence ID" value="KAF8481867.1"/>
    <property type="molecule type" value="Genomic_DNA"/>
</dbReference>
<feature type="compositionally biased region" description="Polar residues" evidence="4">
    <location>
        <begin position="413"/>
        <end position="423"/>
    </location>
</feature>
<evidence type="ECO:0000256" key="4">
    <source>
        <dbReference type="SAM" id="MobiDB-lite"/>
    </source>
</evidence>
<dbReference type="Pfam" id="PF24681">
    <property type="entry name" value="Kelch_KLHDC2_KLHL20_DRC7"/>
    <property type="match status" value="1"/>
</dbReference>
<keyword evidence="2" id="KW-0677">Repeat</keyword>
<feature type="coiled-coil region" evidence="3">
    <location>
        <begin position="756"/>
        <end position="846"/>
    </location>
</feature>
<feature type="region of interest" description="Disordered" evidence="4">
    <location>
        <begin position="1125"/>
        <end position="1163"/>
    </location>
</feature>
<comment type="caution">
    <text evidence="5">The sequence shown here is derived from an EMBL/GenBank/DDBJ whole genome shotgun (WGS) entry which is preliminary data.</text>
</comment>
<accession>A0A9P5TA47</accession>
<feature type="compositionally biased region" description="Polar residues" evidence="4">
    <location>
        <begin position="18"/>
        <end position="30"/>
    </location>
</feature>
<feature type="compositionally biased region" description="Polar residues" evidence="4">
    <location>
        <begin position="365"/>
        <end position="379"/>
    </location>
</feature>
<dbReference type="Proteomes" id="UP000759537">
    <property type="component" value="Unassembled WGS sequence"/>
</dbReference>
<dbReference type="PANTHER" id="PTHR46093">
    <property type="entry name" value="ACYL-COA-BINDING DOMAIN-CONTAINING PROTEIN 5"/>
    <property type="match status" value="1"/>
</dbReference>
<evidence type="ECO:0000313" key="5">
    <source>
        <dbReference type="EMBL" id="KAF8481867.1"/>
    </source>
</evidence>
<dbReference type="SUPFAM" id="SSF117281">
    <property type="entry name" value="Kelch motif"/>
    <property type="match status" value="1"/>
</dbReference>
<feature type="region of interest" description="Disordered" evidence="4">
    <location>
        <begin position="1"/>
        <end position="53"/>
    </location>
</feature>
<feature type="region of interest" description="Disordered" evidence="4">
    <location>
        <begin position="1281"/>
        <end position="1345"/>
    </location>
</feature>
<evidence type="ECO:0000256" key="2">
    <source>
        <dbReference type="ARBA" id="ARBA00022737"/>
    </source>
</evidence>
<feature type="coiled-coil region" evidence="3">
    <location>
        <begin position="611"/>
        <end position="638"/>
    </location>
</feature>
<keyword evidence="1" id="KW-0880">Kelch repeat</keyword>
<feature type="coiled-coil region" evidence="3">
    <location>
        <begin position="890"/>
        <end position="924"/>
    </location>
</feature>
<sequence>MVSLRPPTNTPPSISSSANGLASQSTQQLPQHIPPPTTQSQSQSQSLPQQQRPVYPWSARRLNLLPPTFLSKTAPPSGPSPSPFPRYGHALPATATAAGELFLFGGLVHESARNDLYVFSTRDLSATLLQTSGEVPSPRVGHAGALVSSVLLIWGGDTNTGGQEVPNEPQDDSLYLLNLVSREWTRVVANGPGPVGRYGHAVTMVGSKLFVFGGQVDGEFLNDIFGGTDGRYHYNDTWLFDVSTRKWTELQCTGYIPSPREGHAAALVDDVMYVFGGRGVDGTDLGDLTAFKLSTQRWFMFQNMGPSPSGRSGHAMASNGTRVFVLGGESSVGAQVEETAVIHVLDTKHIKYPKADPSAAKPGEKTTQLVRKSSAGPPTQEQPPRPSSAGGHVAHTTPFQQAADPEELRRAVSPQNTRTQRPSPNGLPASVNGKPRRVIGGDSDVESSTESVIRERALSPDQVRALSPPARGGTPTGPISIESMVKTVQLQRSESPLVERERTKSPDAQNYVQQQPNLASANGFTSAHGTKTGSVGVVTTDLIRDVKARDAELETLRRREAWMKAALAQALHAGFVYVNASPGDEDRGVTDEQPKIAEAVITLKKIHGRIQASLTEQARNASLRINEAERQRVSAIQETAYYRAKLAALEASSEGEVVRLERERLVELERQLSTTLAAQAERDRRLAQLSDELALKSTLLEQAEASAAEATKRSGLLEETHVHMLRDHTDVQEQHAALDTELREHADRLLAQTSLVEQKDAELVNVQAQLDELLLSRDQHVRALEQAQSALQKATSRATEVDEQSQRAREQVGEYEGELAELRGELETRTTELEATRLRLKNAENSWTKSREEADAFRALTTTGLGELLDAHRDLKTDEDRFTRGHAERVQAMEAEVASLRVMLKDATKRLEDSHGDLANERRKARENETEALGLHTQVAGLRAQLSSAVAESGRARQDLALRESELKQKAKDAADAAMRLDMLRNYLADNDIVLNNDGLPAKAESETASRVAELETKLAHYTRLQEQTEHALAQVSAMSTQLDRLRSTQSPALIRNDLDDSANDSRVVEAERRAEDVERSYKTRMQQLEDDYRLAVQLVKETERLNRRLKDELMKQKNLNTGLLTEVDSLRGPSGGAESTTRTRPNGRATPLSEDGRSSESLRSQLIDMQRQAQRAISENKDLRLRIESLEKDLGTMRNSLIAAQREADERLSRVEELEQEVEQQRSALVIARGGHDETLLERLSSENNALKRENEQLSHKIGLLLEDDEPAFGRDRRTSAMSISDRPGSGASSEGNYGTRISNGDFDNWERQFTSTLSTRRPPSEFESQSYGRHGHDRTRSRP</sequence>
<evidence type="ECO:0000256" key="1">
    <source>
        <dbReference type="ARBA" id="ARBA00022441"/>
    </source>
</evidence>
<keyword evidence="6" id="KW-1185">Reference proteome</keyword>
<evidence type="ECO:0000313" key="6">
    <source>
        <dbReference type="Proteomes" id="UP000759537"/>
    </source>
</evidence>
<gene>
    <name evidence="5" type="ORF">DFH94DRAFT_793132</name>
</gene>
<organism evidence="5 6">
    <name type="scientific">Russula ochroleuca</name>
    <dbReference type="NCBI Taxonomy" id="152965"/>
    <lineage>
        <taxon>Eukaryota</taxon>
        <taxon>Fungi</taxon>
        <taxon>Dikarya</taxon>
        <taxon>Basidiomycota</taxon>
        <taxon>Agaricomycotina</taxon>
        <taxon>Agaricomycetes</taxon>
        <taxon>Russulales</taxon>
        <taxon>Russulaceae</taxon>
        <taxon>Russula</taxon>
    </lineage>
</organism>
<feature type="compositionally biased region" description="Low complexity" evidence="4">
    <location>
        <begin position="38"/>
        <end position="51"/>
    </location>
</feature>
<protein>
    <submittedName>
        <fullName evidence="5">Uncharacterized protein</fullName>
    </submittedName>
</protein>
<feature type="region of interest" description="Disordered" evidence="4">
    <location>
        <begin position="353"/>
        <end position="479"/>
    </location>
</feature>
<keyword evidence="3" id="KW-0175">Coiled coil</keyword>
<name>A0A9P5TA47_9AGAM</name>
<feature type="coiled-coil region" evidence="3">
    <location>
        <begin position="686"/>
        <end position="720"/>
    </location>
</feature>
<dbReference type="OrthoDB" id="45365at2759"/>
<proteinExistence type="predicted"/>
<evidence type="ECO:0000256" key="3">
    <source>
        <dbReference type="SAM" id="Coils"/>
    </source>
</evidence>
<feature type="coiled-coil region" evidence="3">
    <location>
        <begin position="1072"/>
        <end position="1120"/>
    </location>
</feature>
<reference evidence="5" key="1">
    <citation type="submission" date="2019-10" db="EMBL/GenBank/DDBJ databases">
        <authorList>
            <consortium name="DOE Joint Genome Institute"/>
            <person name="Kuo A."/>
            <person name="Miyauchi S."/>
            <person name="Kiss E."/>
            <person name="Drula E."/>
            <person name="Kohler A."/>
            <person name="Sanchez-Garcia M."/>
            <person name="Andreopoulos B."/>
            <person name="Barry K.W."/>
            <person name="Bonito G."/>
            <person name="Buee M."/>
            <person name="Carver A."/>
            <person name="Chen C."/>
            <person name="Cichocki N."/>
            <person name="Clum A."/>
            <person name="Culley D."/>
            <person name="Crous P.W."/>
            <person name="Fauchery L."/>
            <person name="Girlanda M."/>
            <person name="Hayes R."/>
            <person name="Keri Z."/>
            <person name="LaButti K."/>
            <person name="Lipzen A."/>
            <person name="Lombard V."/>
            <person name="Magnuson J."/>
            <person name="Maillard F."/>
            <person name="Morin E."/>
            <person name="Murat C."/>
            <person name="Nolan M."/>
            <person name="Ohm R."/>
            <person name="Pangilinan J."/>
            <person name="Pereira M."/>
            <person name="Perotto S."/>
            <person name="Peter M."/>
            <person name="Riley R."/>
            <person name="Sitrit Y."/>
            <person name="Stielow B."/>
            <person name="Szollosi G."/>
            <person name="Zifcakova L."/>
            <person name="Stursova M."/>
            <person name="Spatafora J.W."/>
            <person name="Tedersoo L."/>
            <person name="Vaario L.-M."/>
            <person name="Yamada A."/>
            <person name="Yan M."/>
            <person name="Wang P."/>
            <person name="Xu J."/>
            <person name="Bruns T."/>
            <person name="Baldrian P."/>
            <person name="Vilgalys R."/>
            <person name="Henrissat B."/>
            <person name="Grigoriev I.V."/>
            <person name="Hibbett D."/>
            <person name="Nagy L.G."/>
            <person name="Martin F.M."/>
        </authorList>
    </citation>
    <scope>NUCLEOTIDE SEQUENCE</scope>
    <source>
        <strain evidence="5">Prilba</strain>
    </source>
</reference>
<dbReference type="InterPro" id="IPR015915">
    <property type="entry name" value="Kelch-typ_b-propeller"/>
</dbReference>